<dbReference type="Pfam" id="PF07238">
    <property type="entry name" value="PilZ"/>
    <property type="match status" value="1"/>
</dbReference>
<dbReference type="Proteomes" id="UP000807825">
    <property type="component" value="Unassembled WGS sequence"/>
</dbReference>
<protein>
    <submittedName>
        <fullName evidence="2">PilZ domain-containing protein</fullName>
    </submittedName>
</protein>
<comment type="caution">
    <text evidence="2">The sequence shown here is derived from an EMBL/GenBank/DDBJ whole genome shotgun (WGS) entry which is preliminary data.</text>
</comment>
<dbReference type="EMBL" id="JACRDE010000250">
    <property type="protein sequence ID" value="MBI5249658.1"/>
    <property type="molecule type" value="Genomic_DNA"/>
</dbReference>
<proteinExistence type="predicted"/>
<sequence>MTEKREISAKSFVRDVRSGMSSSDLMRKYKLSQTGFRSVLRKLIKAKLVSTAEINSRTWLAKDIGIVSGLRRFPRTEVKFPLVCCPADQPAEKGFVRDISAKGLSVEGIKALPGEAKNFRIRSSELVDSSTFEIEVKCRWTKANNDAEEEDVAGFEITSISTGAFDELEKIIKH</sequence>
<dbReference type="InterPro" id="IPR009875">
    <property type="entry name" value="PilZ_domain"/>
</dbReference>
<dbReference type="Gene3D" id="2.40.10.220">
    <property type="entry name" value="predicted glycosyltransferase like domains"/>
    <property type="match status" value="1"/>
</dbReference>
<reference evidence="2" key="1">
    <citation type="submission" date="2020-07" db="EMBL/GenBank/DDBJ databases">
        <title>Huge and variable diversity of episymbiotic CPR bacteria and DPANN archaea in groundwater ecosystems.</title>
        <authorList>
            <person name="He C.Y."/>
            <person name="Keren R."/>
            <person name="Whittaker M."/>
            <person name="Farag I.F."/>
            <person name="Doudna J."/>
            <person name="Cate J.H.D."/>
            <person name="Banfield J.F."/>
        </authorList>
    </citation>
    <scope>NUCLEOTIDE SEQUENCE</scope>
    <source>
        <strain evidence="2">NC_groundwater_1664_Pr3_B-0.1um_52_9</strain>
    </source>
</reference>
<dbReference type="AlphaFoldDB" id="A0A9D6Z080"/>
<gene>
    <name evidence="2" type="ORF">HY912_09200</name>
</gene>
<organism evidence="2 3">
    <name type="scientific">Desulfomonile tiedjei</name>
    <dbReference type="NCBI Taxonomy" id="2358"/>
    <lineage>
        <taxon>Bacteria</taxon>
        <taxon>Pseudomonadati</taxon>
        <taxon>Thermodesulfobacteriota</taxon>
        <taxon>Desulfomonilia</taxon>
        <taxon>Desulfomonilales</taxon>
        <taxon>Desulfomonilaceae</taxon>
        <taxon>Desulfomonile</taxon>
    </lineage>
</organism>
<evidence type="ECO:0000313" key="2">
    <source>
        <dbReference type="EMBL" id="MBI5249658.1"/>
    </source>
</evidence>
<evidence type="ECO:0000313" key="3">
    <source>
        <dbReference type="Proteomes" id="UP000807825"/>
    </source>
</evidence>
<accession>A0A9D6Z080</accession>
<dbReference type="SUPFAM" id="SSF141371">
    <property type="entry name" value="PilZ domain-like"/>
    <property type="match status" value="1"/>
</dbReference>
<dbReference type="GO" id="GO:0035438">
    <property type="term" value="F:cyclic-di-GMP binding"/>
    <property type="evidence" value="ECO:0007669"/>
    <property type="project" value="InterPro"/>
</dbReference>
<feature type="domain" description="PilZ" evidence="1">
    <location>
        <begin position="71"/>
        <end position="172"/>
    </location>
</feature>
<name>A0A9D6Z080_9BACT</name>
<evidence type="ECO:0000259" key="1">
    <source>
        <dbReference type="Pfam" id="PF07238"/>
    </source>
</evidence>